<dbReference type="Proteomes" id="UP000806077">
    <property type="component" value="Unassembled WGS sequence"/>
</dbReference>
<accession>A0AAP1RGS1</accession>
<dbReference type="NCBIfam" id="NF047539">
    <property type="entry name" value="XAC2610_fam"/>
    <property type="match status" value="1"/>
</dbReference>
<evidence type="ECO:0000313" key="2">
    <source>
        <dbReference type="Proteomes" id="UP000806077"/>
    </source>
</evidence>
<dbReference type="EMBL" id="WXXV01000014">
    <property type="protein sequence ID" value="MBE7695762.1"/>
    <property type="molecule type" value="Genomic_DNA"/>
</dbReference>
<gene>
    <name evidence="1" type="ORF">F7645_10070</name>
</gene>
<reference evidence="1 2" key="1">
    <citation type="journal article" date="2020" name="Int. J. Syst. Evol. Microbiol.">
        <title>Tenacibaculum piscium sp. nov., isolated from skin ulcers of sea-farmed fish, and description of Tenacibaculum finnmarkense sp. nov. with subdivision into genomovars finnmarkense and ulcerans.</title>
        <authorList>
            <person name="Olsen A.B."/>
            <person name="Spilsberg B."/>
            <person name="Nilsen H.K."/>
            <person name="Lagesen K."/>
            <person name="Gulla S."/>
            <person name="Avendano-Herrera R."/>
            <person name="Irgang R."/>
            <person name="Duchaud E."/>
            <person name="Colquhoun D.J."/>
        </authorList>
    </citation>
    <scope>NUCLEOTIDE SEQUENCE [LARGE SCALE GENOMIC DNA]</scope>
    <source>
        <strain evidence="1 2">TNO037</strain>
    </source>
</reference>
<protein>
    <submittedName>
        <fullName evidence="1">Uncharacterized protein</fullName>
    </submittedName>
</protein>
<dbReference type="InterPro" id="IPR058087">
    <property type="entry name" value="XAC2610_dom"/>
</dbReference>
<dbReference type="RefSeq" id="WP_193702208.1">
    <property type="nucleotide sequence ID" value="NZ_WXXV01000014.1"/>
</dbReference>
<sequence length="182" mass="21683">MKKLLFLGLFIILNKSFAQKNNWKEFSKEKITTVNINKTRIYKIQNYILNVIWNEKLSCSDNIGYYGGIEKLSIHKENKEIQIINKIEDNIALGTIYFNFYDYNLDGYLDFTLPINSRWLMYYIFNPKSNKFEHKKSWDYLRIQKIDKKKKLILSQPSGNAFEDNRKTYKIKGLKIIEIGGK</sequence>
<organism evidence="1 2">
    <name type="scientific">Tenacibaculum finnmarkense genomovar finnmarkense</name>
    <dbReference type="NCBI Taxonomy" id="1458503"/>
    <lineage>
        <taxon>Bacteria</taxon>
        <taxon>Pseudomonadati</taxon>
        <taxon>Bacteroidota</taxon>
        <taxon>Flavobacteriia</taxon>
        <taxon>Flavobacteriales</taxon>
        <taxon>Flavobacteriaceae</taxon>
        <taxon>Tenacibaculum</taxon>
        <taxon>Tenacibaculum finnmarkense</taxon>
    </lineage>
</organism>
<proteinExistence type="predicted"/>
<evidence type="ECO:0000313" key="1">
    <source>
        <dbReference type="EMBL" id="MBE7695762.1"/>
    </source>
</evidence>
<dbReference type="AlphaFoldDB" id="A0AAP1RGS1"/>
<comment type="caution">
    <text evidence="1">The sequence shown here is derived from an EMBL/GenBank/DDBJ whole genome shotgun (WGS) entry which is preliminary data.</text>
</comment>
<name>A0AAP1RGS1_9FLAO</name>
<keyword evidence="2" id="KW-1185">Reference proteome</keyword>